<name>A0A7R9EHK9_9NEOP</name>
<accession>A0A7R9EHK9</accession>
<dbReference type="AlphaFoldDB" id="A0A7R9EHK9"/>
<evidence type="ECO:0000256" key="1">
    <source>
        <dbReference type="SAM" id="MobiDB-lite"/>
    </source>
</evidence>
<sequence length="96" mass="10851">MITYVPPQVCTLAGRQRCLRATRPHSLIQARTKQGHYRADDAPHGGKTLAYVRSLRHCFRLLEIEHQEETVEDESTDEPSNNCANNTPPEITQIAP</sequence>
<feature type="region of interest" description="Disordered" evidence="1">
    <location>
        <begin position="68"/>
        <end position="96"/>
    </location>
</feature>
<protein>
    <submittedName>
        <fullName evidence="2">Uncharacterized protein</fullName>
    </submittedName>
</protein>
<feature type="compositionally biased region" description="Polar residues" evidence="1">
    <location>
        <begin position="78"/>
        <end position="96"/>
    </location>
</feature>
<proteinExistence type="predicted"/>
<reference evidence="2" key="1">
    <citation type="submission" date="2020-11" db="EMBL/GenBank/DDBJ databases">
        <authorList>
            <person name="Tran Van P."/>
        </authorList>
    </citation>
    <scope>NUCLEOTIDE SEQUENCE</scope>
</reference>
<evidence type="ECO:0000313" key="2">
    <source>
        <dbReference type="EMBL" id="CAD7434163.1"/>
    </source>
</evidence>
<organism evidence="2">
    <name type="scientific">Timema monikensis</name>
    <dbReference type="NCBI Taxonomy" id="170555"/>
    <lineage>
        <taxon>Eukaryota</taxon>
        <taxon>Metazoa</taxon>
        <taxon>Ecdysozoa</taxon>
        <taxon>Arthropoda</taxon>
        <taxon>Hexapoda</taxon>
        <taxon>Insecta</taxon>
        <taxon>Pterygota</taxon>
        <taxon>Neoptera</taxon>
        <taxon>Polyneoptera</taxon>
        <taxon>Phasmatodea</taxon>
        <taxon>Timematodea</taxon>
        <taxon>Timematoidea</taxon>
        <taxon>Timematidae</taxon>
        <taxon>Timema</taxon>
    </lineage>
</organism>
<dbReference type="EMBL" id="OB797206">
    <property type="protein sequence ID" value="CAD7434163.1"/>
    <property type="molecule type" value="Genomic_DNA"/>
</dbReference>
<gene>
    <name evidence="2" type="ORF">TMSB3V08_LOCUS10818</name>
</gene>